<organism evidence="2 3">
    <name type="scientific">Clydaea vesicula</name>
    <dbReference type="NCBI Taxonomy" id="447962"/>
    <lineage>
        <taxon>Eukaryota</taxon>
        <taxon>Fungi</taxon>
        <taxon>Fungi incertae sedis</taxon>
        <taxon>Chytridiomycota</taxon>
        <taxon>Chytridiomycota incertae sedis</taxon>
        <taxon>Chytridiomycetes</taxon>
        <taxon>Lobulomycetales</taxon>
        <taxon>Lobulomycetaceae</taxon>
        <taxon>Clydaea</taxon>
    </lineage>
</organism>
<feature type="non-terminal residue" evidence="2">
    <location>
        <position position="191"/>
    </location>
</feature>
<name>A0AAD5TV52_9FUNG</name>
<sequence>ALENIHYQESIEIANYNKVRAVEREIKRRQEIKPLPMGNITDSRTIPPHHLSLRQHTKDEVLEQIALKKKLKYEEKSRQLFEDKFLNNKFIQQFKSNEEKEHRQKLEKKQQLREVLHIQVQEKNSVKEAEIKMENKFANDETQYFKNCRERARKLYQEQLQLLQQKKEYEKQVLELQKNSQIERLATYKQR</sequence>
<evidence type="ECO:0000313" key="3">
    <source>
        <dbReference type="Proteomes" id="UP001211065"/>
    </source>
</evidence>
<dbReference type="Proteomes" id="UP001211065">
    <property type="component" value="Unassembled WGS sequence"/>
</dbReference>
<protein>
    <submittedName>
        <fullName evidence="2">Uncharacterized protein</fullName>
    </submittedName>
</protein>
<keyword evidence="3" id="KW-1185">Reference proteome</keyword>
<feature type="coiled-coil region" evidence="1">
    <location>
        <begin position="152"/>
        <end position="179"/>
    </location>
</feature>
<gene>
    <name evidence="2" type="ORF">HK099_002199</name>
</gene>
<dbReference type="AlphaFoldDB" id="A0AAD5TV52"/>
<evidence type="ECO:0000313" key="2">
    <source>
        <dbReference type="EMBL" id="KAJ3201581.1"/>
    </source>
</evidence>
<keyword evidence="1" id="KW-0175">Coiled coil</keyword>
<dbReference type="EMBL" id="JADGJW010001705">
    <property type="protein sequence ID" value="KAJ3201581.1"/>
    <property type="molecule type" value="Genomic_DNA"/>
</dbReference>
<evidence type="ECO:0000256" key="1">
    <source>
        <dbReference type="SAM" id="Coils"/>
    </source>
</evidence>
<accession>A0AAD5TV52</accession>
<reference evidence="2" key="1">
    <citation type="submission" date="2020-05" db="EMBL/GenBank/DDBJ databases">
        <title>Phylogenomic resolution of chytrid fungi.</title>
        <authorList>
            <person name="Stajich J.E."/>
            <person name="Amses K."/>
            <person name="Simmons R."/>
            <person name="Seto K."/>
            <person name="Myers J."/>
            <person name="Bonds A."/>
            <person name="Quandt C.A."/>
            <person name="Barry K."/>
            <person name="Liu P."/>
            <person name="Grigoriev I."/>
            <person name="Longcore J.E."/>
            <person name="James T.Y."/>
        </authorList>
    </citation>
    <scope>NUCLEOTIDE SEQUENCE</scope>
    <source>
        <strain evidence="2">JEL0476</strain>
    </source>
</reference>
<proteinExistence type="predicted"/>
<comment type="caution">
    <text evidence="2">The sequence shown here is derived from an EMBL/GenBank/DDBJ whole genome shotgun (WGS) entry which is preliminary data.</text>
</comment>